<dbReference type="InterPro" id="IPR017871">
    <property type="entry name" value="ABC_transporter-like_CS"/>
</dbReference>
<evidence type="ECO:0000256" key="1">
    <source>
        <dbReference type="ARBA" id="ARBA00005417"/>
    </source>
</evidence>
<feature type="domain" description="ABC transporter" evidence="5">
    <location>
        <begin position="18"/>
        <end position="252"/>
    </location>
</feature>
<comment type="similarity">
    <text evidence="1">Belongs to the ABC transporter superfamily.</text>
</comment>
<dbReference type="AlphaFoldDB" id="A0A380WNZ2"/>
<dbReference type="InterPro" id="IPR003439">
    <property type="entry name" value="ABC_transporter-like_ATP-bd"/>
</dbReference>
<dbReference type="GO" id="GO:0016887">
    <property type="term" value="F:ATP hydrolysis activity"/>
    <property type="evidence" value="ECO:0007669"/>
    <property type="project" value="InterPro"/>
</dbReference>
<name>A0A380WNZ2_AMIAI</name>
<dbReference type="PANTHER" id="PTHR42788">
    <property type="entry name" value="TAURINE IMPORT ATP-BINDING PROTEIN-RELATED"/>
    <property type="match status" value="1"/>
</dbReference>
<dbReference type="SMART" id="SM00382">
    <property type="entry name" value="AAA"/>
    <property type="match status" value="1"/>
</dbReference>
<dbReference type="Proteomes" id="UP000254701">
    <property type="component" value="Unassembled WGS sequence"/>
</dbReference>
<dbReference type="PANTHER" id="PTHR42788:SF13">
    <property type="entry name" value="ALIPHATIC SULFONATES IMPORT ATP-BINDING PROTEIN SSUB"/>
    <property type="match status" value="1"/>
</dbReference>
<dbReference type="RefSeq" id="WP_245432040.1">
    <property type="nucleotide sequence ID" value="NZ_BAAAVY010000034.1"/>
</dbReference>
<dbReference type="Gene3D" id="3.40.50.300">
    <property type="entry name" value="P-loop containing nucleotide triphosphate hydrolases"/>
    <property type="match status" value="1"/>
</dbReference>
<keyword evidence="2" id="KW-0813">Transport</keyword>
<gene>
    <name evidence="6" type="primary">ssuB_3</name>
    <name evidence="6" type="ORF">NCTC10684_03806</name>
</gene>
<dbReference type="CDD" id="cd03293">
    <property type="entry name" value="ABC_NrtD_SsuB_transporters"/>
    <property type="match status" value="1"/>
</dbReference>
<dbReference type="PROSITE" id="PS50893">
    <property type="entry name" value="ABC_TRANSPORTER_2"/>
    <property type="match status" value="1"/>
</dbReference>
<sequence length="274" mass="30170">MTNNQTREAASPGAMPAVVFDKVGMAYPGQKAGSELILADLSVTVAQGEFFVLVGPSGSGKSTLLKIVAGTEKQTEGRVLANGETIAGPDRRRGMVFQSIEEPLFQWLTVAENIGFGPSVAGKARAESREMAQRYIDLVGLRGHEQKFPHELSGGMKQRVQIARTLAAEPELILFDEPFAALDALTRRVLQKELTRIWRETACTMVYVTHDIREAVLLGQRVAVMSRGPRANITRIYDIDLPYPRDDLDSRFADAVKAIEGDIEREAASQWEQN</sequence>
<dbReference type="InterPro" id="IPR050166">
    <property type="entry name" value="ABC_transporter_ATP-bind"/>
</dbReference>
<dbReference type="InterPro" id="IPR003593">
    <property type="entry name" value="AAA+_ATPase"/>
</dbReference>
<evidence type="ECO:0000256" key="2">
    <source>
        <dbReference type="ARBA" id="ARBA00022448"/>
    </source>
</evidence>
<evidence type="ECO:0000313" key="7">
    <source>
        <dbReference type="Proteomes" id="UP000254701"/>
    </source>
</evidence>
<dbReference type="SUPFAM" id="SSF52540">
    <property type="entry name" value="P-loop containing nucleoside triphosphate hydrolases"/>
    <property type="match status" value="1"/>
</dbReference>
<dbReference type="EMBL" id="UFSM01000001">
    <property type="protein sequence ID" value="SUU90548.1"/>
    <property type="molecule type" value="Genomic_DNA"/>
</dbReference>
<dbReference type="Pfam" id="PF00005">
    <property type="entry name" value="ABC_tran"/>
    <property type="match status" value="1"/>
</dbReference>
<proteinExistence type="inferred from homology"/>
<dbReference type="GO" id="GO:0005524">
    <property type="term" value="F:ATP binding"/>
    <property type="evidence" value="ECO:0007669"/>
    <property type="project" value="UniProtKB-KW"/>
</dbReference>
<protein>
    <submittedName>
        <fullName evidence="6">Aliphatic sulfonates import ATP-binding protein SsuB</fullName>
        <ecNumber evidence="6">3.6.3.-</ecNumber>
    </submittedName>
</protein>
<dbReference type="InterPro" id="IPR027417">
    <property type="entry name" value="P-loop_NTPase"/>
</dbReference>
<evidence type="ECO:0000259" key="5">
    <source>
        <dbReference type="PROSITE" id="PS50893"/>
    </source>
</evidence>
<evidence type="ECO:0000256" key="4">
    <source>
        <dbReference type="ARBA" id="ARBA00022840"/>
    </source>
</evidence>
<accession>A0A380WNZ2</accession>
<keyword evidence="6" id="KW-0378">Hydrolase</keyword>
<evidence type="ECO:0000313" key="6">
    <source>
        <dbReference type="EMBL" id="SUU90548.1"/>
    </source>
</evidence>
<organism evidence="6 7">
    <name type="scientific">Aminobacter aminovorans</name>
    <name type="common">Chelatobacter heintzii</name>
    <dbReference type="NCBI Taxonomy" id="83263"/>
    <lineage>
        <taxon>Bacteria</taxon>
        <taxon>Pseudomonadati</taxon>
        <taxon>Pseudomonadota</taxon>
        <taxon>Alphaproteobacteria</taxon>
        <taxon>Hyphomicrobiales</taxon>
        <taxon>Phyllobacteriaceae</taxon>
        <taxon>Aminobacter</taxon>
    </lineage>
</organism>
<dbReference type="EC" id="3.6.3.-" evidence="6"/>
<keyword evidence="3" id="KW-0547">Nucleotide-binding</keyword>
<evidence type="ECO:0000256" key="3">
    <source>
        <dbReference type="ARBA" id="ARBA00022741"/>
    </source>
</evidence>
<reference evidence="6 7" key="1">
    <citation type="submission" date="2018-06" db="EMBL/GenBank/DDBJ databases">
        <authorList>
            <consortium name="Pathogen Informatics"/>
            <person name="Doyle S."/>
        </authorList>
    </citation>
    <scope>NUCLEOTIDE SEQUENCE [LARGE SCALE GENOMIC DNA]</scope>
    <source>
        <strain evidence="6 7">NCTC10684</strain>
    </source>
</reference>
<keyword evidence="4 6" id="KW-0067">ATP-binding</keyword>
<dbReference type="PROSITE" id="PS00211">
    <property type="entry name" value="ABC_TRANSPORTER_1"/>
    <property type="match status" value="1"/>
</dbReference>